<reference evidence="2 3" key="1">
    <citation type="journal article" date="2010" name="J. Bacteriol.">
        <title>The genome of the amoeba symbiont 'Candidatus Amoebophilus asiaticus' reveals common mechanisms for host cell interaction among amoeba-associated bacteria.</title>
        <authorList>
            <person name="Schmitz-Esser S."/>
            <person name="Tischler P."/>
            <person name="Arnold R."/>
            <person name="Montanaro J."/>
            <person name="Wagner M."/>
            <person name="Rattei T."/>
            <person name="Horn M."/>
        </authorList>
    </citation>
    <scope>NUCLEOTIDE SEQUENCE [LARGE SCALE GENOMIC DNA]</scope>
    <source>
        <strain evidence="2 3">5a2</strain>
    </source>
</reference>
<sequence length="107" mass="12345">MDISVNFPAAEETSSNPEEGASTKETKREEIRRGKEREKPEEEERQQEKSYSMKVDGRELNPDNYVLSNPHMAENIISLYKALAEELKHHPNPKLRNFQFKVTGGDI</sequence>
<accession>B3ES72</accession>
<proteinExistence type="predicted"/>
<organism evidence="2 3">
    <name type="scientific">Amoebophilus asiaticus (strain 5a2)</name>
    <dbReference type="NCBI Taxonomy" id="452471"/>
    <lineage>
        <taxon>Bacteria</taxon>
        <taxon>Pseudomonadati</taxon>
        <taxon>Bacteroidota</taxon>
        <taxon>Cytophagia</taxon>
        <taxon>Cytophagales</taxon>
        <taxon>Amoebophilaceae</taxon>
        <taxon>Candidatus Amoebophilus</taxon>
    </lineage>
</organism>
<dbReference type="RefSeq" id="WP_012472844.1">
    <property type="nucleotide sequence ID" value="NC_010830.1"/>
</dbReference>
<dbReference type="EMBL" id="CP001102">
    <property type="protein sequence ID" value="ACE06074.1"/>
    <property type="molecule type" value="Genomic_DNA"/>
</dbReference>
<dbReference type="STRING" id="452471.Aasi_0683"/>
<dbReference type="Proteomes" id="UP000001227">
    <property type="component" value="Chromosome"/>
</dbReference>
<evidence type="ECO:0000313" key="2">
    <source>
        <dbReference type="EMBL" id="ACE06074.1"/>
    </source>
</evidence>
<gene>
    <name evidence="2" type="ordered locus">Aasi_0683</name>
</gene>
<dbReference type="KEGG" id="aas:Aasi_0683"/>
<evidence type="ECO:0000256" key="1">
    <source>
        <dbReference type="SAM" id="MobiDB-lite"/>
    </source>
</evidence>
<feature type="compositionally biased region" description="Basic and acidic residues" evidence="1">
    <location>
        <begin position="21"/>
        <end position="48"/>
    </location>
</feature>
<feature type="region of interest" description="Disordered" evidence="1">
    <location>
        <begin position="1"/>
        <end position="67"/>
    </location>
</feature>
<dbReference type="AlphaFoldDB" id="B3ES72"/>
<name>B3ES72_AMOA5</name>
<protein>
    <submittedName>
        <fullName evidence="2">Uncharacterized protein</fullName>
    </submittedName>
</protein>
<evidence type="ECO:0000313" key="3">
    <source>
        <dbReference type="Proteomes" id="UP000001227"/>
    </source>
</evidence>
<dbReference type="eggNOG" id="COG3772">
    <property type="taxonomic scope" value="Bacteria"/>
</dbReference>
<keyword evidence="3" id="KW-1185">Reference proteome</keyword>
<dbReference type="HOGENOM" id="CLU_2204531_0_0_10"/>